<reference evidence="3" key="2">
    <citation type="submission" date="2021-04" db="EMBL/GenBank/DDBJ databases">
        <title>Complete Genome and methylome analysis of Thiothrix fructosivorans ATCC 49748.</title>
        <authorList>
            <person name="Fomenkov A."/>
            <person name="Sun L."/>
            <person name="Vincze T."/>
            <person name="Grabovich M.Y."/>
            <person name="Roberts R.J."/>
        </authorList>
    </citation>
    <scope>NUCLEOTIDE SEQUENCE</scope>
    <source>
        <strain evidence="3">ATCC 49748</strain>
    </source>
</reference>
<name>A0A8B0SHF4_9GAMM</name>
<sequence length="137" mass="15552">MSAKVFIDSNVFLYTFSDKEPLKHTIAKALVLGGRHTISVQVINEVSSNLLKKLRQSNADVQDFIDDCYSRYLIENLSQAVFSKGVSLRERYKFSYYDSIIVSSALLSGCQVLYSEDMQHSLLVENQLTIIDPFVQC</sequence>
<gene>
    <name evidence="3" type="ORF">J1836_011275</name>
    <name evidence="2" type="ORF">J1836_15890</name>
</gene>
<dbReference type="InterPro" id="IPR002716">
    <property type="entry name" value="PIN_dom"/>
</dbReference>
<dbReference type="EMBL" id="CP072748">
    <property type="protein sequence ID" value="QTX09227.1"/>
    <property type="molecule type" value="Genomic_DNA"/>
</dbReference>
<dbReference type="RefSeq" id="WP_207252118.1">
    <property type="nucleotide sequence ID" value="NZ_JAFMPM010000008.1"/>
</dbReference>
<dbReference type="SUPFAM" id="SSF88723">
    <property type="entry name" value="PIN domain-like"/>
    <property type="match status" value="1"/>
</dbReference>
<evidence type="ECO:0000313" key="2">
    <source>
        <dbReference type="EMBL" id="MBO0614384.1"/>
    </source>
</evidence>
<organism evidence="3">
    <name type="scientific">Thiothrix fructosivorans</name>
    <dbReference type="NCBI Taxonomy" id="111770"/>
    <lineage>
        <taxon>Bacteria</taxon>
        <taxon>Pseudomonadati</taxon>
        <taxon>Pseudomonadota</taxon>
        <taxon>Gammaproteobacteria</taxon>
        <taxon>Thiotrichales</taxon>
        <taxon>Thiotrichaceae</taxon>
        <taxon>Thiothrix</taxon>
    </lineage>
</organism>
<protein>
    <submittedName>
        <fullName evidence="3">PIN domain-containing protein</fullName>
    </submittedName>
</protein>
<evidence type="ECO:0000313" key="4">
    <source>
        <dbReference type="Proteomes" id="UP000664466"/>
    </source>
</evidence>
<keyword evidence="4" id="KW-1185">Reference proteome</keyword>
<dbReference type="Gene3D" id="3.40.50.1010">
    <property type="entry name" value="5'-nuclease"/>
    <property type="match status" value="1"/>
</dbReference>
<dbReference type="AlphaFoldDB" id="A0A8B0SHF4"/>
<dbReference type="EMBL" id="JAFMPM010000008">
    <property type="protein sequence ID" value="MBO0614384.1"/>
    <property type="molecule type" value="Genomic_DNA"/>
</dbReference>
<dbReference type="CDD" id="cd18692">
    <property type="entry name" value="PIN_VapC-like"/>
    <property type="match status" value="1"/>
</dbReference>
<dbReference type="Proteomes" id="UP000664466">
    <property type="component" value="Unassembled WGS sequence"/>
</dbReference>
<feature type="domain" description="PIN" evidence="1">
    <location>
        <begin position="5"/>
        <end position="117"/>
    </location>
</feature>
<evidence type="ECO:0000259" key="1">
    <source>
        <dbReference type="Pfam" id="PF01850"/>
    </source>
</evidence>
<dbReference type="InterPro" id="IPR029060">
    <property type="entry name" value="PIN-like_dom_sf"/>
</dbReference>
<dbReference type="Pfam" id="PF01850">
    <property type="entry name" value="PIN"/>
    <property type="match status" value="1"/>
</dbReference>
<proteinExistence type="predicted"/>
<accession>A0A8B0SHF4</accession>
<reference evidence="2 4" key="1">
    <citation type="submission" date="2021-03" db="EMBL/GenBank/DDBJ databases">
        <title>Draft genome and methylome analysis of Thiotrix fructosivoruns ATCC 49748.</title>
        <authorList>
            <person name="Fomenkov A."/>
            <person name="Grabovich M.Y."/>
            <person name="Roberts R.J."/>
        </authorList>
    </citation>
    <scope>NUCLEOTIDE SEQUENCE [LARGE SCALE GENOMIC DNA]</scope>
    <source>
        <strain evidence="2 4">ATCC 49748</strain>
    </source>
</reference>
<evidence type="ECO:0000313" key="3">
    <source>
        <dbReference type="EMBL" id="QTX09227.1"/>
    </source>
</evidence>